<proteinExistence type="predicted"/>
<name>A0A318PGD0_KOMXY</name>
<evidence type="ECO:0000313" key="1">
    <source>
        <dbReference type="EMBL" id="PYD56199.1"/>
    </source>
</evidence>
<dbReference type="RefSeq" id="WP_061274681.1">
    <property type="nucleotide sequence ID" value="NZ_CBCRXN010000023.1"/>
</dbReference>
<sequence length="129" mass="14534">MIRQYYTSPFQGGDNPLRVGTVASGSIFRLPAPVSGRPWRTTPWIVESFLNGKMGAAVRNPVTGFWEDRYIRGRSDLAILRSLASGRRVTMAVRYLEHMDEEGMGEGRYPGLPDVSRFHNGYRNRSLVA</sequence>
<accession>A0A318PGD0</accession>
<comment type="caution">
    <text evidence="1">The sequence shown here is derived from an EMBL/GenBank/DDBJ whole genome shotgun (WGS) entry which is preliminary data.</text>
</comment>
<protein>
    <submittedName>
        <fullName evidence="1">Uncharacterized protein</fullName>
    </submittedName>
</protein>
<reference evidence="1 2" key="1">
    <citation type="submission" date="2017-07" db="EMBL/GenBank/DDBJ databases">
        <title>A draft genome sequence of Komagataeibacter xylinus LMG 1515.</title>
        <authorList>
            <person name="Skraban J."/>
            <person name="Cleenwerck I."/>
            <person name="Vandamme P."/>
            <person name="Trcek J."/>
        </authorList>
    </citation>
    <scope>NUCLEOTIDE SEQUENCE [LARGE SCALE GENOMIC DNA]</scope>
    <source>
        <strain evidence="1 2">LMG 1515</strain>
    </source>
</reference>
<dbReference type="OrthoDB" id="7220132at2"/>
<evidence type="ECO:0000313" key="2">
    <source>
        <dbReference type="Proteomes" id="UP000248257"/>
    </source>
</evidence>
<dbReference type="Proteomes" id="UP000248257">
    <property type="component" value="Unassembled WGS sequence"/>
</dbReference>
<dbReference type="AlphaFoldDB" id="A0A318PGD0"/>
<dbReference type="STRING" id="1220579.GCA_001571345_02064"/>
<keyword evidence="2" id="KW-1185">Reference proteome</keyword>
<organism evidence="1 2">
    <name type="scientific">Komagataeibacter xylinus</name>
    <name type="common">Gluconacetobacter xylinus</name>
    <dbReference type="NCBI Taxonomy" id="28448"/>
    <lineage>
        <taxon>Bacteria</taxon>
        <taxon>Pseudomonadati</taxon>
        <taxon>Pseudomonadota</taxon>
        <taxon>Alphaproteobacteria</taxon>
        <taxon>Acetobacterales</taxon>
        <taxon>Acetobacteraceae</taxon>
        <taxon>Komagataeibacter</taxon>
    </lineage>
</organism>
<dbReference type="EMBL" id="NKUC01000029">
    <property type="protein sequence ID" value="PYD56199.1"/>
    <property type="molecule type" value="Genomic_DNA"/>
</dbReference>
<gene>
    <name evidence="1" type="ORF">CFR75_12290</name>
</gene>